<dbReference type="InterPro" id="IPR027417">
    <property type="entry name" value="P-loop_NTPase"/>
</dbReference>
<dbReference type="InterPro" id="IPR049730">
    <property type="entry name" value="SNF2/RAD54-like_C"/>
</dbReference>
<dbReference type="Pfam" id="PF00176">
    <property type="entry name" value="SNF2-rel_dom"/>
    <property type="match status" value="1"/>
</dbReference>
<feature type="region of interest" description="Disordered" evidence="4">
    <location>
        <begin position="1169"/>
        <end position="1224"/>
    </location>
</feature>
<dbReference type="GO" id="GO:0005524">
    <property type="term" value="F:ATP binding"/>
    <property type="evidence" value="ECO:0007669"/>
    <property type="project" value="InterPro"/>
</dbReference>
<dbReference type="SMART" id="SM00487">
    <property type="entry name" value="DEXDc"/>
    <property type="match status" value="1"/>
</dbReference>
<feature type="compositionally biased region" description="Polar residues" evidence="4">
    <location>
        <begin position="1420"/>
        <end position="1442"/>
    </location>
</feature>
<evidence type="ECO:0000313" key="8">
    <source>
        <dbReference type="Proteomes" id="UP000030108"/>
    </source>
</evidence>
<dbReference type="PROSITE" id="PS51194">
    <property type="entry name" value="HELICASE_CTER"/>
    <property type="match status" value="1"/>
</dbReference>
<keyword evidence="2" id="KW-0378">Hydrolase</keyword>
<feature type="compositionally biased region" description="Low complexity" evidence="4">
    <location>
        <begin position="1537"/>
        <end position="1547"/>
    </location>
</feature>
<evidence type="ECO:0000256" key="3">
    <source>
        <dbReference type="ARBA" id="ARBA00022840"/>
    </source>
</evidence>
<dbReference type="Gene3D" id="3.40.50.10810">
    <property type="entry name" value="Tandem AAA-ATPase domain"/>
    <property type="match status" value="1"/>
</dbReference>
<accession>X8J557</accession>
<feature type="non-terminal residue" evidence="7">
    <location>
        <position position="1589"/>
    </location>
</feature>
<evidence type="ECO:0000256" key="4">
    <source>
        <dbReference type="SAM" id="MobiDB-lite"/>
    </source>
</evidence>
<dbReference type="Proteomes" id="UP000030108">
    <property type="component" value="Unassembled WGS sequence"/>
</dbReference>
<dbReference type="GO" id="GO:0016787">
    <property type="term" value="F:hydrolase activity"/>
    <property type="evidence" value="ECO:0007669"/>
    <property type="project" value="UniProtKB-KW"/>
</dbReference>
<evidence type="ECO:0000256" key="2">
    <source>
        <dbReference type="ARBA" id="ARBA00022801"/>
    </source>
</evidence>
<organism evidence="7 8">
    <name type="scientific">Rhizoctonia solani AG-3 Rhs1AP</name>
    <dbReference type="NCBI Taxonomy" id="1086054"/>
    <lineage>
        <taxon>Eukaryota</taxon>
        <taxon>Fungi</taxon>
        <taxon>Dikarya</taxon>
        <taxon>Basidiomycota</taxon>
        <taxon>Agaricomycotina</taxon>
        <taxon>Agaricomycetes</taxon>
        <taxon>Cantharellales</taxon>
        <taxon>Ceratobasidiaceae</taxon>
        <taxon>Rhizoctonia</taxon>
    </lineage>
</organism>
<evidence type="ECO:0000256" key="1">
    <source>
        <dbReference type="ARBA" id="ARBA00022741"/>
    </source>
</evidence>
<keyword evidence="3" id="KW-0067">ATP-binding</keyword>
<evidence type="ECO:0000259" key="6">
    <source>
        <dbReference type="PROSITE" id="PS51194"/>
    </source>
</evidence>
<feature type="compositionally biased region" description="Polar residues" evidence="4">
    <location>
        <begin position="1183"/>
        <end position="1197"/>
    </location>
</feature>
<dbReference type="InterPro" id="IPR038718">
    <property type="entry name" value="SNF2-like_sf"/>
</dbReference>
<feature type="domain" description="Helicase C-terminal" evidence="6">
    <location>
        <begin position="862"/>
        <end position="1015"/>
    </location>
</feature>
<dbReference type="InterPro" id="IPR001650">
    <property type="entry name" value="Helicase_C-like"/>
</dbReference>
<feature type="region of interest" description="Disordered" evidence="4">
    <location>
        <begin position="995"/>
        <end position="1133"/>
    </location>
</feature>
<dbReference type="SUPFAM" id="SSF52540">
    <property type="entry name" value="P-loop containing nucleoside triphosphate hydrolases"/>
    <property type="match status" value="2"/>
</dbReference>
<feature type="compositionally biased region" description="Polar residues" evidence="4">
    <location>
        <begin position="1481"/>
        <end position="1516"/>
    </location>
</feature>
<dbReference type="OrthoDB" id="3270319at2759"/>
<feature type="compositionally biased region" description="Basic and acidic residues" evidence="4">
    <location>
        <begin position="1101"/>
        <end position="1127"/>
    </location>
</feature>
<reference evidence="8" key="1">
    <citation type="journal article" date="2014" name="Genome Announc.">
        <title>Draft genome sequence of the plant-pathogenic soil fungus Rhizoctonia solani anastomosis group 3 strain Rhs1AP.</title>
        <authorList>
            <person name="Cubeta M.A."/>
            <person name="Thomas E."/>
            <person name="Dean R.A."/>
            <person name="Jabaji S."/>
            <person name="Neate S.M."/>
            <person name="Tavantzis S."/>
            <person name="Toda T."/>
            <person name="Vilgalys R."/>
            <person name="Bharathan N."/>
            <person name="Fedorova-Abrams N."/>
            <person name="Pakala S.B."/>
            <person name="Pakala S.M."/>
            <person name="Zafar N."/>
            <person name="Joardar V."/>
            <person name="Losada L."/>
            <person name="Nierman W.C."/>
        </authorList>
    </citation>
    <scope>NUCLEOTIDE SEQUENCE [LARGE SCALE GENOMIC DNA]</scope>
    <source>
        <strain evidence="8">AG-3</strain>
    </source>
</reference>
<feature type="domain" description="Helicase ATP-binding" evidence="5">
    <location>
        <begin position="390"/>
        <end position="627"/>
    </location>
</feature>
<keyword evidence="1" id="KW-0547">Nucleotide-binding</keyword>
<sequence length="1589" mass="174792">MVAINQPFSVLVFRYATDNCRGLPTDDNIWNFFPFNNERFCSLAGIEVGAGLSKPPGGSLGAKLSRAALRRWPDMAKNGAKFLTYCDIERRKYGPKATIEEFQRDVLKHAPHRDAWEWLVDTTWNLHGGIGDKLVAFAHDLGCDAEEAYRTDREEKIAVNGPDFEESQVVGTRFDTVFLAARPALSRAVFGDPEGTGRPVAMGYATLRAMMFRNFYKCARSLKLKASDIGSLENKRTLGVTGKFEENGPWRKRLDELMDSLGRRRRNGKTVKGGAKHPLVKLVSEVDLDYIWQQYRAAIWVPAPPINIVDEDEDPDQLTDGPVKGLNDFTLDAGVRKWAKVSMSEIKKMLLIPDSGLPGTRLETDGTPTRTGLWHQYVGALEMIDRSFTAEEGESGNPSLIADEVGMGKTAQSILFFQMLWHLKWLQDSNPNWPNIDEGEDRIRKWPEFLGKRTCFMGHERIPARPSLIVAPPTLLSMWRTEVATWLSDSACNTLVYKGTVQQRRAFFEEGGPYDKALESKFPEHTIVFVESSALLAEGRVELTKLGDRRAGEPSSGNARSLSKTIFSKDFLLAILEEGHLYRNGGQNYATMCTIMSRAVQRMLLTATPIFTHPRDLLNLGRLLQALPFIGTNGIELTKRVTKMFKTNQGNWDSEEEQQKLREFLLALRGFDPSANESESPDASQMNELPPEQLENIDSYKAFWGTREGLFELRNVMKPYIIRRDKRSVDCDGQPLLGLLPLVEITSYITLNEPTVEALKSKMDGKLTRAQARLDLSGFFTSLKKILVHPWLLKVKPKQKSTEDYMKELFPDLKTYRNNPSPKIDRLIRILRHHLGKENARSGPLRWNKDGTEMEGTVPLAHLRDDNPNPQAQKVVVYCHLSESWSLVDRILSLHGFKSILVNGSMTTEERDIAVREFQSEGGPDVLFLSDVGAQGLNLQRGSIMVFMVTVYSLVAENTPDEWLKGYASSKKLMMDIMAYVYETETLPGFEHIHKDESSGEEEDEDLPKRGTGVLKSKAPVRRLKVSAPAQDTDGEEGQKGGDGEGATTSTAPPTDHDSEEEPAPSRPPPRKKSVPSKASTTSAGPKLLRPRSNAPAPKKPRPEPEIHPELGKIPREGTKARAEFERRRHKFETQQALAANQLAGEIRAQVEEEVRAKIMSEIEGKARALMAGQQRDPPVESSAKSESQVEQASTVATPRKSKGKEREAVSSKEPPVSTPSLTPLQTQILSKIIAGGLSVEQAQALLVTLNEPPLPPEVTGNWNAPGTSGVKDSVDTQGPAAKALPKRRPKMNPPPQAPGASQVPSATPNPPSPTTPRAVSVRPMSSPTHAQPTKRLRMNEGNATPDLSFAHPDATSTPRLPHADVRPARQSSPDTQPQVSSLPPSSPPPDTTADSSIIDSMMEAYIDLEDPDIDVVTISPDQSSQGIGASMTQSSMDLSGQNNKPPNLPPPSSQQQKKRPHSDSISQPESARKAGPAQPKGSTPQTQSESPLTSVHPNNSQQDSSFATRIQQQGCGPSAAPFIALRERPVAPTARNGASASNSAGGPEKARIKPNPGGANSLLMGLKTARLARAASQGGSKQREGGSI</sequence>
<dbReference type="EMBL" id="JATN01000322">
    <property type="protein sequence ID" value="EUC56386.1"/>
    <property type="molecule type" value="Genomic_DNA"/>
</dbReference>
<dbReference type="PROSITE" id="PS51192">
    <property type="entry name" value="HELICASE_ATP_BIND_1"/>
    <property type="match status" value="1"/>
</dbReference>
<dbReference type="CDD" id="cd18793">
    <property type="entry name" value="SF2_C_SNF"/>
    <property type="match status" value="1"/>
</dbReference>
<name>X8J557_9AGAM</name>
<feature type="region of interest" description="Disordered" evidence="4">
    <location>
        <begin position="1252"/>
        <end position="1566"/>
    </location>
</feature>
<dbReference type="InterPro" id="IPR000330">
    <property type="entry name" value="SNF2_N"/>
</dbReference>
<comment type="caution">
    <text evidence="7">The sequence shown here is derived from an EMBL/GenBank/DDBJ whole genome shotgun (WGS) entry which is preliminary data.</text>
</comment>
<dbReference type="InterPro" id="IPR014001">
    <property type="entry name" value="Helicase_ATP-bd"/>
</dbReference>
<dbReference type="Gene3D" id="3.40.50.300">
    <property type="entry name" value="P-loop containing nucleotide triphosphate hydrolases"/>
    <property type="match status" value="1"/>
</dbReference>
<protein>
    <submittedName>
        <fullName evidence="7">SNF2 family amino-terminal protein</fullName>
    </submittedName>
</protein>
<evidence type="ECO:0000313" key="7">
    <source>
        <dbReference type="EMBL" id="EUC56386.1"/>
    </source>
</evidence>
<dbReference type="Pfam" id="PF00271">
    <property type="entry name" value="Helicase_C"/>
    <property type="match status" value="1"/>
</dbReference>
<proteinExistence type="predicted"/>
<gene>
    <name evidence="7" type="ORF">RSOL_174780</name>
</gene>
<evidence type="ECO:0000259" key="5">
    <source>
        <dbReference type="PROSITE" id="PS51192"/>
    </source>
</evidence>